<keyword evidence="1" id="KW-1133">Transmembrane helix</keyword>
<dbReference type="Proteomes" id="UP000045051">
    <property type="component" value="Unassembled WGS sequence"/>
</dbReference>
<dbReference type="EMBL" id="CDOI01000057">
    <property type="protein sequence ID" value="CEN44050.1"/>
    <property type="molecule type" value="Genomic_DNA"/>
</dbReference>
<keyword evidence="3" id="KW-1185">Reference proteome</keyword>
<dbReference type="GO" id="GO:0016853">
    <property type="term" value="F:isomerase activity"/>
    <property type="evidence" value="ECO:0007669"/>
    <property type="project" value="UniProtKB-KW"/>
</dbReference>
<sequence>MKIKKYIWLFLGIFIVVSCDYFVKEKPKHAIARVGDVYLYKDEIKSIMPIDYTKEDSINIVQKYINSWAIKELMLSNAERNISDDEKADFERLVNDYRADLYLNSYKQGLINSSIDTLIKEEDLQFFYEANKETFLLNESLIKLRYIHLSSAEKQKRVSALEEKLKRFNAEDRHELDSIGLQFNSIYLGDSIWVKTESVVKKLPFLEEKLKENRIFFTNHKDSTGVYLVQVRNVLRKNEQAPMEYVKPTLRQIILNQRKLEFVKELEADIINRGIKKKQFEIIYE</sequence>
<proteinExistence type="predicted"/>
<keyword evidence="2" id="KW-0413">Isomerase</keyword>
<reference evidence="2 3" key="1">
    <citation type="submission" date="2015-01" db="EMBL/GenBank/DDBJ databases">
        <authorList>
            <person name="Xiang T."/>
            <person name="Song Y."/>
            <person name="Huang L."/>
            <person name="Wang B."/>
            <person name="Wu P."/>
        </authorList>
    </citation>
    <scope>NUCLEOTIDE SEQUENCE [LARGE SCALE GENOMIC DNA]</scope>
    <source>
        <strain evidence="2 3">CcD38</strain>
    </source>
</reference>
<dbReference type="RefSeq" id="WP_042343445.1">
    <property type="nucleotide sequence ID" value="NZ_CDOI01000057.1"/>
</dbReference>
<evidence type="ECO:0000256" key="1">
    <source>
        <dbReference type="SAM" id="Phobius"/>
    </source>
</evidence>
<keyword evidence="1" id="KW-0812">Transmembrane</keyword>
<gene>
    <name evidence="2" type="ORF">CCAND38_150044</name>
</gene>
<keyword evidence="1" id="KW-0472">Membrane</keyword>
<dbReference type="AlphaFoldDB" id="A0A0B7HXB9"/>
<organism evidence="2 3">
    <name type="scientific">Capnocytophaga canis</name>
    <dbReference type="NCBI Taxonomy" id="1848903"/>
    <lineage>
        <taxon>Bacteria</taxon>
        <taxon>Pseudomonadati</taxon>
        <taxon>Bacteroidota</taxon>
        <taxon>Flavobacteriia</taxon>
        <taxon>Flavobacteriales</taxon>
        <taxon>Flavobacteriaceae</taxon>
        <taxon>Capnocytophaga</taxon>
    </lineage>
</organism>
<dbReference type="PROSITE" id="PS51257">
    <property type="entry name" value="PROKAR_LIPOPROTEIN"/>
    <property type="match status" value="1"/>
</dbReference>
<accession>A0A0B7HXB9</accession>
<evidence type="ECO:0000313" key="3">
    <source>
        <dbReference type="Proteomes" id="UP000045051"/>
    </source>
</evidence>
<feature type="transmembrane region" description="Helical" evidence="1">
    <location>
        <begin position="6"/>
        <end position="23"/>
    </location>
</feature>
<evidence type="ECO:0000313" key="2">
    <source>
        <dbReference type="EMBL" id="CEN44050.1"/>
    </source>
</evidence>
<protein>
    <submittedName>
        <fullName evidence="2">Putative Conserved Peptidylprolyl isomerase</fullName>
    </submittedName>
</protein>
<name>A0A0B7HXB9_9FLAO</name>